<keyword evidence="15 50" id="KW-0645">Protease</keyword>
<dbReference type="PROSITE" id="PS51194">
    <property type="entry name" value="HELICASE_CTER"/>
    <property type="match status" value="1"/>
</dbReference>
<dbReference type="Gene3D" id="2.60.40.3000">
    <property type="entry name" value="Pestivirus envelope glycoprotein E2, domain B"/>
    <property type="match status" value="1"/>
</dbReference>
<dbReference type="InterPro" id="IPR008751">
    <property type="entry name" value="Peptidase_C53"/>
</dbReference>
<reference evidence="60" key="1">
    <citation type="journal article" date="2018" name="Virology">
        <title>Identification of BVDV2b and 2c subgenotypes in the United States: Genetic and antigenic characterization.</title>
        <authorList>
            <person name="Neill J.D."/>
            <person name="Workman A.M."/>
            <person name="Hesse R."/>
            <person name="Bai J."/>
            <person name="Porter E.P."/>
            <person name="Meadors B."/>
            <person name="Anderson J."/>
            <person name="Bayles D.O."/>
            <person name="Falkenberg S.M."/>
        </authorList>
    </citation>
    <scope>NUCLEOTIDE SEQUENCE</scope>
    <source>
        <strain evidence="60">Short</strain>
    </source>
</reference>
<dbReference type="SMART" id="SM00490">
    <property type="entry name" value="HELICc"/>
    <property type="match status" value="1"/>
</dbReference>
<keyword evidence="11" id="KW-1170">Fusion of virus membrane with host endosomal membrane</keyword>
<dbReference type="InterPro" id="IPR011492">
    <property type="entry name" value="Flavi_DEAD"/>
</dbReference>
<feature type="transmembrane region" description="Helical" evidence="53">
    <location>
        <begin position="1033"/>
        <end position="1052"/>
    </location>
</feature>
<evidence type="ECO:0000256" key="7">
    <source>
        <dbReference type="ARBA" id="ARBA00022448"/>
    </source>
</evidence>
<evidence type="ECO:0000259" key="58">
    <source>
        <dbReference type="PROSITE" id="PS51692"/>
    </source>
</evidence>
<dbReference type="Pfam" id="PF16329">
    <property type="entry name" value="Pestivirus_E2"/>
    <property type="match status" value="1"/>
</dbReference>
<evidence type="ECO:0000256" key="24">
    <source>
        <dbReference type="ARBA" id="ARBA00022807"/>
    </source>
</evidence>
<evidence type="ECO:0000256" key="8">
    <source>
        <dbReference type="ARBA" id="ARBA00022482"/>
    </source>
</evidence>
<organism evidence="60">
    <name type="scientific">Bovine viral diarrhea virus 2</name>
    <dbReference type="NCBI Taxonomy" id="54315"/>
    <lineage>
        <taxon>Viruses</taxon>
        <taxon>Riboviria</taxon>
        <taxon>Orthornavirae</taxon>
        <taxon>Kitrinoviricota</taxon>
        <taxon>Flasuviricetes</taxon>
        <taxon>Amarillovirales</taxon>
        <taxon>Flaviviridae</taxon>
        <taxon>Pestivirus</taxon>
        <taxon>Pestivirus tauri</taxon>
    </lineage>
</organism>
<dbReference type="PROSITE" id="PS51535">
    <property type="entry name" value="PESTIVIRUS_NS3PRO"/>
    <property type="match status" value="1"/>
</dbReference>
<evidence type="ECO:0000256" key="52">
    <source>
        <dbReference type="SAM" id="MobiDB-lite"/>
    </source>
</evidence>
<dbReference type="InterPro" id="IPR042309">
    <property type="entry name" value="Pestivirus_E2_A"/>
</dbReference>
<dbReference type="GO" id="GO:0004197">
    <property type="term" value="F:cysteine-type endopeptidase activity"/>
    <property type="evidence" value="ECO:0007669"/>
    <property type="project" value="UniProtKB-UniRule"/>
</dbReference>
<evidence type="ECO:0000256" key="17">
    <source>
        <dbReference type="ARBA" id="ARBA00022692"/>
    </source>
</evidence>
<evidence type="ECO:0000256" key="38">
    <source>
        <dbReference type="ARBA" id="ARBA00023180"/>
    </source>
</evidence>
<dbReference type="InterPro" id="IPR027417">
    <property type="entry name" value="P-loop_NTPase"/>
</dbReference>
<dbReference type="InterPro" id="IPR042311">
    <property type="entry name" value="Pestivirus_E2_D"/>
</dbReference>
<dbReference type="InterPro" id="IPR014001">
    <property type="entry name" value="Helicase_ATP-bd"/>
</dbReference>
<dbReference type="InterPro" id="IPR002166">
    <property type="entry name" value="RNA_pol_HCV"/>
</dbReference>
<dbReference type="InterPro" id="IPR021824">
    <property type="entry name" value="Capsid-C_pestivirus"/>
</dbReference>
<keyword evidence="25 50" id="KW-0720">Serine protease</keyword>
<dbReference type="InterPro" id="IPR001650">
    <property type="entry name" value="Helicase_C-like"/>
</dbReference>
<keyword evidence="41" id="KW-1160">Virus entry into host cell</keyword>
<comment type="catalytic activity">
    <reaction evidence="49">
        <text>ATP + H2O = ADP + phosphate + H(+)</text>
        <dbReference type="Rhea" id="RHEA:13065"/>
        <dbReference type="ChEBI" id="CHEBI:15377"/>
        <dbReference type="ChEBI" id="CHEBI:15378"/>
        <dbReference type="ChEBI" id="CHEBI:30616"/>
        <dbReference type="ChEBI" id="CHEBI:43474"/>
        <dbReference type="ChEBI" id="CHEBI:456216"/>
        <dbReference type="EC" id="3.6.4.13"/>
    </reaction>
</comment>
<feature type="domain" description="Peptidase C53" evidence="59">
    <location>
        <begin position="1"/>
        <end position="168"/>
    </location>
</feature>
<keyword evidence="18" id="KW-0548">Nucleotidyltransferase</keyword>
<evidence type="ECO:0000256" key="22">
    <source>
        <dbReference type="ARBA" id="ARBA00022804"/>
    </source>
</evidence>
<comment type="catalytic activity">
    <reaction evidence="1">
        <text>Leu is conserved at position P1 for all four cleavage sites. Alanine is found at position P1' of the NS4A-NS4B cleavage site, whereas serine is found at position P1' of the NS3-NS4A, NS4B-NS5A and NS5A-NS5B cleavage sites.</text>
        <dbReference type="EC" id="3.4.21.113"/>
    </reaction>
</comment>
<dbReference type="GO" id="GO:0033644">
    <property type="term" value="C:host cell membrane"/>
    <property type="evidence" value="ECO:0007669"/>
    <property type="project" value="UniProtKB-SubCell"/>
</dbReference>
<keyword evidence="22" id="KW-1161">Viral attachment to host cell</keyword>
<evidence type="ECO:0000256" key="34">
    <source>
        <dbReference type="ARBA" id="ARBA00023065"/>
    </source>
</evidence>
<dbReference type="InterPro" id="IPR032521">
    <property type="entry name" value="Pestivirus_E2"/>
</dbReference>
<evidence type="ECO:0000256" key="39">
    <source>
        <dbReference type="ARBA" id="ARBA00023200"/>
    </source>
</evidence>
<evidence type="ECO:0000256" key="12">
    <source>
        <dbReference type="ARBA" id="ARBA00022581"/>
    </source>
</evidence>
<dbReference type="SUPFAM" id="SSF56672">
    <property type="entry name" value="DNA/RNA polymerases"/>
    <property type="match status" value="1"/>
</dbReference>
<evidence type="ECO:0000256" key="11">
    <source>
        <dbReference type="ARBA" id="ARBA00022510"/>
    </source>
</evidence>
<dbReference type="Pfam" id="PF11889">
    <property type="entry name" value="Capsid_pestivir"/>
    <property type="match status" value="1"/>
</dbReference>
<evidence type="ECO:0000256" key="50">
    <source>
        <dbReference type="PROSITE-ProRule" id="PRU00868"/>
    </source>
</evidence>
<dbReference type="InterPro" id="IPR030399">
    <property type="entry name" value="NS2_C74"/>
</dbReference>
<evidence type="ECO:0000256" key="37">
    <source>
        <dbReference type="ARBA" id="ARBA00023157"/>
    </source>
</evidence>
<comment type="function">
    <text evidence="44">Acts as a cofactor for the NS3 protease activity.</text>
</comment>
<comment type="function">
    <text evidence="46">Packages viral RNA to form a viral nucleocapsid and thereby protects viral RNA. Also plays a role in transcription regulation. Protects the incoming virus against IFN-induced effectors.</text>
</comment>
<accession>A0A3S9KG20</accession>
<feature type="transmembrane region" description="Helical" evidence="53">
    <location>
        <begin position="1072"/>
        <end position="1096"/>
    </location>
</feature>
<evidence type="ECO:0000256" key="18">
    <source>
        <dbReference type="ARBA" id="ARBA00022695"/>
    </source>
</evidence>
<evidence type="ECO:0000256" key="26">
    <source>
        <dbReference type="ARBA" id="ARBA00022840"/>
    </source>
</evidence>
<dbReference type="Gene3D" id="2.30.140.40">
    <property type="entry name" value="Pestivirus Npro endopeptidase C53, interaction domain"/>
    <property type="match status" value="1"/>
</dbReference>
<dbReference type="Pfam" id="PF05578">
    <property type="entry name" value="Peptidase_S31"/>
    <property type="match status" value="1"/>
</dbReference>
<evidence type="ECO:0000256" key="30">
    <source>
        <dbReference type="ARBA" id="ARBA00022953"/>
    </source>
</evidence>
<dbReference type="GO" id="GO:0015267">
    <property type="term" value="F:channel activity"/>
    <property type="evidence" value="ECO:0007669"/>
    <property type="project" value="UniProtKB-KW"/>
</dbReference>
<evidence type="ECO:0000256" key="49">
    <source>
        <dbReference type="ARBA" id="ARBA00047984"/>
    </source>
</evidence>
<dbReference type="PRINTS" id="PR00729">
    <property type="entry name" value="CDVENDOPTASE"/>
</dbReference>
<evidence type="ECO:0000256" key="3">
    <source>
        <dbReference type="ARBA" id="ARBA00004242"/>
    </source>
</evidence>
<dbReference type="Gene3D" id="3.40.50.300">
    <property type="entry name" value="P-loop containing nucleotide triphosphate hydrolases"/>
    <property type="match status" value="2"/>
</dbReference>
<dbReference type="SMART" id="SM00487">
    <property type="entry name" value="DEXDc"/>
    <property type="match status" value="1"/>
</dbReference>
<evidence type="ECO:0000256" key="20">
    <source>
        <dbReference type="ARBA" id="ARBA00022741"/>
    </source>
</evidence>
<dbReference type="GO" id="GO:0039654">
    <property type="term" value="P:fusion of virus membrane with host endosome membrane"/>
    <property type="evidence" value="ECO:0007669"/>
    <property type="project" value="UniProtKB-KW"/>
</dbReference>
<evidence type="ECO:0000256" key="25">
    <source>
        <dbReference type="ARBA" id="ARBA00022825"/>
    </source>
</evidence>
<dbReference type="FunFam" id="3.30.70.270:FF:000083">
    <property type="entry name" value="Genome polyprotein"/>
    <property type="match status" value="1"/>
</dbReference>
<dbReference type="InterPro" id="IPR033130">
    <property type="entry name" value="RNase_T2_His_AS_2"/>
</dbReference>
<dbReference type="GO" id="GO:0034220">
    <property type="term" value="P:monoatomic ion transmembrane transport"/>
    <property type="evidence" value="ECO:0007669"/>
    <property type="project" value="UniProtKB-KW"/>
</dbReference>
<dbReference type="GO" id="GO:0006508">
    <property type="term" value="P:proteolysis"/>
    <property type="evidence" value="ECO:0007669"/>
    <property type="project" value="UniProtKB-KW"/>
</dbReference>
<dbReference type="EMBL" id="MH231149">
    <property type="protein sequence ID" value="AZQ00673.1"/>
    <property type="molecule type" value="Genomic_RNA"/>
</dbReference>
<keyword evidence="19" id="KW-0540">Nuclease</keyword>
<comment type="catalytic activity">
    <reaction evidence="48">
        <text>a ribonucleoside 5'-triphosphate + H2O = a ribonucleoside 5'-diphosphate + phosphate + H(+)</text>
        <dbReference type="Rhea" id="RHEA:23680"/>
        <dbReference type="ChEBI" id="CHEBI:15377"/>
        <dbReference type="ChEBI" id="CHEBI:15378"/>
        <dbReference type="ChEBI" id="CHEBI:43474"/>
        <dbReference type="ChEBI" id="CHEBI:57930"/>
        <dbReference type="ChEBI" id="CHEBI:61557"/>
        <dbReference type="EC" id="3.6.1.15"/>
    </reaction>
</comment>
<dbReference type="InterPro" id="IPR043128">
    <property type="entry name" value="Rev_trsase/Diguanyl_cyclase"/>
</dbReference>
<keyword evidence="30" id="KW-0693">Viral RNA replication</keyword>
<evidence type="ECO:0000256" key="42">
    <source>
        <dbReference type="ARBA" id="ARBA00023303"/>
    </source>
</evidence>
<keyword evidence="31 53" id="KW-1133">Transmembrane helix</keyword>
<dbReference type="FunFam" id="3.40.50.300:FF:001125">
    <property type="entry name" value="Genome polyprotein"/>
    <property type="match status" value="1"/>
</dbReference>
<comment type="subcellular location">
    <subcellularLocation>
        <location evidence="2">Host cytoplasm</location>
    </subcellularLocation>
    <subcellularLocation>
        <location evidence="3">Host membrane</location>
        <topology evidence="3">Peripheral membrane protein</topology>
    </subcellularLocation>
    <subcellularLocation>
        <location evidence="4">Virion membrane</location>
        <topology evidence="4">Peripheral membrane protein</topology>
    </subcellularLocation>
</comment>
<keyword evidence="37" id="KW-1015">Disulfide bond</keyword>
<keyword evidence="39" id="KW-1035">Host cytoplasm</keyword>
<evidence type="ECO:0000256" key="44">
    <source>
        <dbReference type="ARBA" id="ARBA00023576"/>
    </source>
</evidence>
<dbReference type="GO" id="GO:0004252">
    <property type="term" value="F:serine-type endopeptidase activity"/>
    <property type="evidence" value="ECO:0007669"/>
    <property type="project" value="InterPro"/>
</dbReference>
<evidence type="ECO:0000256" key="33">
    <source>
        <dbReference type="ARBA" id="ARBA00023050"/>
    </source>
</evidence>
<dbReference type="Gene3D" id="3.90.730.10">
    <property type="entry name" value="Ribonuclease T2-like"/>
    <property type="match status" value="1"/>
</dbReference>
<keyword evidence="7" id="KW-0813">Transport</keyword>
<evidence type="ECO:0000256" key="2">
    <source>
        <dbReference type="ARBA" id="ARBA00004192"/>
    </source>
</evidence>
<dbReference type="PROSITE" id="PS51692">
    <property type="entry name" value="PESTIVIRUS_NS2_PRO"/>
    <property type="match status" value="1"/>
</dbReference>
<evidence type="ECO:0000256" key="5">
    <source>
        <dbReference type="ARBA" id="ARBA00010133"/>
    </source>
</evidence>
<evidence type="ECO:0000256" key="31">
    <source>
        <dbReference type="ARBA" id="ARBA00022989"/>
    </source>
</evidence>
<sequence>MELISNELLYKTYKQKPTGVVEPVYDINGLPLFGESSEVHPQSTLKLPHQRGSATIFTKLRSLPRKGDCRTGNANGAVSGIYIKPGPVYYQDYTGPVYHRAPLELCGESNMCETTKRIGRVTGSDGKLYHIYVCIDGCILLKRASRNRPEVCKWIYNRLNCPLWVTSCSDEGGNGATKKKQPKPDRIEKGEMKIAPKETEKDCKTRPPDATIVVEGVKYQVKKKGKVRGKNTQDGLYHNKNKPQESRKKLEKALLAWAILVAVLLQPATGENITQWNLKDNGTEGIQKAMFLRGVNRSLHGIWPEKICTGVPTHLATDYELKEIVGMMDVSEKTNYTCCRLQRHEWNKHGWCNWFHIEPWIWLMNKTQNNLTEGQPLRECAVTCRYDRETELNIVTQARNGPTTLTGCKKGKNFSFAGVVLDGPCNFKVSIEDVLFKEHDYGNLLQETALQLLDGATDTIEGARKGAAKLTTWLGKQLGILGKKLESKSKTWFGAHAASPYCDVDKKIGYIWYTKNCTPACLPKNTKIIGPGKFDTNADDGKILHEMGGHLSEFVLLSLVVLSDFAPETASVIYLVLHFAIPQNHIDVATCDKNQLNLTVATTTAEVIPGTVWNLGKYVCIRPDWWPYETTAVFVMEEAGQVVKLGLRAIRDLTRIWNAATTTAFLVFLVKVLRGQLVQGLLWLMLLSGAQGFPECTEGFQYAISKDKRIGLLGPESLTTMWHLPNKRLVDTMVEVWCEGKDLKVLKKCTKEERYLVAVHERALSTSAEFLQVSDGKIGPSIVDMSDDFEFGLCPCDSKPIVRGKFNTSLLNGPAFQMVCPTGWTGTIECIQANQNTLVTTTVRTYRRTTPFPQRKWCTYEKVVGEDIHECMLGGNWTCIAGDHSKLKDGPIKKCKWCGYDFFSSEGLPHYPLGKCMLSNESGYRYLDDTHCDRGGVAIVPTGTLKCRIGNTTVQVIATNTDLGPMPCSPYEVIASEGPVKKTACTFNYSKTLPNKYYEPRDQYFQQYMLKGEWQYWFDLNSTDHHKDYFSEFIIIAVVALLGGRYVLWLLVTYMILSEQAAMGAGVKTDEIVMIGNLLTHNDIEVVVYFLLLYLIVKEERVKKWIILVYHTLVCNPIKTAGVVLLMLGEVVKASEVNTDDQSAMDPCFTDDQSAMDPCFLLVTGLVAIPLVVSLLAIRTSGLILPASIDATVAVVLIVMLLASYITDYFKYKKWLQYSFSLIAGIFIIRSLKHINQMGVPEISMPTWRPLAFVISYIISTAITTNWNIDLAGFLLQWAPAVVMMTTMWADLLTLIIVLPSYELSKLYFLKNVKTDVERNWLGKVKYRQISSVYDISDNEEAVYLFPSRQKSGSKPDFILPFLKSVLISCISSQWQVVYISYLVLEITYYMHRKIIDEVSGGANFLSRFIAAILELNWAMDDEECKGLKKLYLLSGRVRKLIVKHKVRNEAVHRWFGEEEIYGVPKIITVIRAGTLSRSRHCIICTICEGKDWNGANCPKCGRQGKPITCGMTLSDFEEKHYKKIFIREGNFNGPFREEYKGYIQYTARGQLFLRNLPILATKMKLLMVGNLGAEVGDLEHLGWVLRGPAVCKKITNHEKCHVNILDKLTAFFGIMPRGTTPRAPVRFPTALLKVRRGLETGWAYTHQGGISSVDHVTAGKDLLVCDSMGRTRVVCHSNNRMTDETEYGIKTDSGCPEGARCYVLNPEAVNISGTKGAMVHLQKTGGEFTCVTASGTPAFFDLKNLKGWSGLPIFEASSGRVVGRVKVGKNEDSKPTKLMSGIQTVSKNQTDLTDIVKKLTSMNRGEFKQVTLATGAGKTTELPRSVIEEIGRHKRVLVLIPLRAAAESVYQYMRVKYPSISFNLRIGDMKEGDMATGITYASYGYFCQLPQPKLRAAMVGYSYVFLDEYHCATPEQLAIIGKIHRFAENLRVVAMTATPAGTVTTAGQKHPIEEFIAPEVMKGEDLGSEYLDIAGLKIPTEEMKGNMLVFVPTRNMAVETAKKLKAKGYNSGYYYSGENPENLRVVTSQSPYVVVATNAIESGVTLPDLDTVIDTGLKCEKRVRISPKMPFIVTGLKRMAVTIGEQAQRRGRVGRVKPGRYYRSQETATGSKDYHYDLLQAQRYGIEDGINVTKSFREMNYDWSLYEEDSLMITQLEVLNNLLISEDLPAAVKNIMARTDHPEPIQLAYNSYENQVPVLFPKIKNGEVTDSYENYTYLNARKLGEDVPAYVYATEDEDLAVDLLGMDWPDPGNQQVVETGKALKQVTGLSTAENALLIALFGYVGYQTLSKRHIPMITDIYTLEDHRLEDTTHLQFAPNAIRTDGKDSELKELAVGDLDRYVDALVDYSTQGMKFVKAQAEKVRDSHTTRESLQTVKEYVDKFIQSLIENKEEIIRYGLWGAHTALYKSLAARLGHETAFATLVVKWLAFGGETVAAHIKQAAVDLVVYYIMNKPSFPGDTETQQEGRRFVASLFISALATYTYKTWNYNNLARVVEPALAYLPYATSALKLFTPTRLESVVILSSTIYKTYLSIRKGKSDGLLGTGISAAMEILNQNPISVGISVMLGVGAIAAHNAIESSEQKRTLLMKVFVKNFLDQAATDELVKENPEKIIMALFEAVQTIGNPLRLIYHLYGVYYKGWEAKELAEKTAGRNLFTLIMFEAFELLGMDSEGKIRNLSGNYILDLIFNLHNRLNKGLKKLVLGWAPAPFSCDWTPSDERISLPHNNYSRVETKCPCGYEMKAIKNVSGELSKVEEKGPFLCRNRLGRGPPNFKVTKFYDDNLLEVKPIAKPEGQVDLYYKGVTARLDYSKGKVLLATNKWEVDHAFLTRLLKKHTGVGFKGAYLGDQPDHKDLVDRDCATITRNSVQFLKMKKGCAFTYDLSISNLVRLIELVHKNDLQEREIPAITVTTWLAYSFVNEDLGTIKPVLGEKVIPEPPVELSLQPTVGLITAETGITITGEAEVMTTGIVPVVEVKEEPQQGHQSPNLKIGLKEGEYPGPGVNPYRLAEVVDEKDNRPYVLVIGSKDSTSNRAKTAKNIRLYRGNDPREIRDLMGQGKLLTVALKELDPELQKLVDYKGTFLNREALEALSLGRPIKRKATTAMIKRLIEQEVEEELPDWFQAEEPLFLEAKIKADTYHLIGSVDSIKNKAKELGATDNTRIVREVGARTYTMRLSSWGTQVTKKHMNLAPLFEELLLKCPPSDKTSKGHMVSAYQLAQGNWEPLGCGVYMGTVPARRVKIHPYEAYLKLKELLEDELSKVTTKESVIRKHNTWILRKVRHEGNLRTKFMINPGRVSEQLTREGHKRNIYNKIIGSTMTSVGIRLEKLPIVRAQTDTVNFHQAIREKIDKPENKQTPELHGELLKVFDSLKVPELKDSYDEVPWEQLEAGINRKGAAGFLESKNIGEVLDTEKHAVEQLIRELRKGQRIRYYETAIPKNEKRDVSDDWEAGELVDEKKPRVIQYPEAKVRLAITKVMYKWVKQQPVVIPGYEGKTPLFDIFNKVRKEWDLFQDPVAVSFDTKAWDTQVTSRDLMLIRDIQQYYFKKDLHKFLDTITEHMVEVPVITADGEVYIRNGQRGSGQPDTSAGNSMLNVLTMIYAFCKSTGIPYRGFNRVARIHVCGDDGFLITERGLGLKFSEKGMQILHEAGKPQKITEGEKMKVAYRFEDIEFCSHTPVPVRWADNTSSYMAGRSTATILAKMSTRLDSSGERGSAAYEKAVAFSFLLMYSWNPIVRRICLMVLSQYPEVAPSRHTIYYYQGDPIAAYREVIGRQLCELKRTGFEKLASLNLSMTTLGIWTKHTSKRLIQDCVEIGKREGNWLVNADRLISGKTGKFYIPNTGVTLLGKHYEEINLKQKAAQPPTEGVDRYKLGPIVNIILRRLRVMLMTVASGNW</sequence>
<evidence type="ECO:0000256" key="47">
    <source>
        <dbReference type="ARBA" id="ARBA00046377"/>
    </source>
</evidence>
<dbReference type="GO" id="GO:0039520">
    <property type="term" value="P:symbiont-mediated activation of host autophagy"/>
    <property type="evidence" value="ECO:0007669"/>
    <property type="project" value="UniProtKB-KW"/>
</dbReference>
<evidence type="ECO:0000259" key="55">
    <source>
        <dbReference type="PROSITE" id="PS51192"/>
    </source>
</evidence>
<comment type="function">
    <text evidence="43">Plays a role in the regulation of viral RNA replication.</text>
</comment>
<protein>
    <recommendedName>
        <fullName evidence="6">Genome polyprotein</fullName>
    </recommendedName>
</protein>
<dbReference type="Pfam" id="PF00271">
    <property type="entry name" value="Helicase_C"/>
    <property type="match status" value="1"/>
</dbReference>
<dbReference type="GO" id="GO:0003968">
    <property type="term" value="F:RNA-directed RNA polymerase activity"/>
    <property type="evidence" value="ECO:0007669"/>
    <property type="project" value="UniProtKB-KW"/>
</dbReference>
<keyword evidence="40" id="KW-0899">Viral immunoevasion</keyword>
<evidence type="ECO:0000256" key="4">
    <source>
        <dbReference type="ARBA" id="ARBA00004650"/>
    </source>
</evidence>
<keyword evidence="12" id="KW-0945">Host-virus interaction</keyword>
<evidence type="ECO:0000256" key="40">
    <source>
        <dbReference type="ARBA" id="ARBA00023280"/>
    </source>
</evidence>
<evidence type="ECO:0000256" key="45">
    <source>
        <dbReference type="ARBA" id="ARBA00023578"/>
    </source>
</evidence>
<feature type="domain" description="RdRp catalytic" evidence="54">
    <location>
        <begin position="3517"/>
        <end position="3640"/>
    </location>
</feature>
<feature type="transmembrane region" description="Helical" evidence="53">
    <location>
        <begin position="1252"/>
        <end position="1269"/>
    </location>
</feature>
<feature type="domain" description="Helicase C-terminal" evidence="56">
    <location>
        <begin position="1971"/>
        <end position="2141"/>
    </location>
</feature>
<dbReference type="InterPro" id="IPR042542">
    <property type="entry name" value="Peptidase_C53_interaction"/>
</dbReference>
<dbReference type="PROSITE" id="PS51192">
    <property type="entry name" value="HELICASE_ATP_BIND_1"/>
    <property type="match status" value="1"/>
</dbReference>
<feature type="transmembrane region" description="Helical" evidence="53">
    <location>
        <begin position="1108"/>
        <end position="1128"/>
    </location>
</feature>
<evidence type="ECO:0000256" key="35">
    <source>
        <dbReference type="ARBA" id="ARBA00023134"/>
    </source>
</evidence>
<dbReference type="GO" id="GO:0017111">
    <property type="term" value="F:ribonucleoside triphosphate phosphatase activity"/>
    <property type="evidence" value="ECO:0007669"/>
    <property type="project" value="UniProtKB-EC"/>
</dbReference>
<feature type="domain" description="Helicase ATP-binding" evidence="55">
    <location>
        <begin position="1800"/>
        <end position="1958"/>
    </location>
</feature>
<keyword evidence="13" id="KW-1162">Viral penetration into host cytoplasm</keyword>
<keyword evidence="38" id="KW-0325">Glycoprotein</keyword>
<evidence type="ECO:0000313" key="60">
    <source>
        <dbReference type="EMBL" id="AZQ00673.1"/>
    </source>
</evidence>
<keyword evidence="16" id="KW-0808">Transferase</keyword>
<keyword evidence="36 53" id="KW-0472">Membrane</keyword>
<keyword evidence="20" id="KW-0547">Nucleotide-binding</keyword>
<evidence type="ECO:0000259" key="54">
    <source>
        <dbReference type="PROSITE" id="PS50507"/>
    </source>
</evidence>
<feature type="region of interest" description="Disordered" evidence="52">
    <location>
        <begin position="224"/>
        <end position="244"/>
    </location>
</feature>
<feature type="compositionally biased region" description="Basic and acidic residues" evidence="52">
    <location>
        <begin position="182"/>
        <end position="192"/>
    </location>
</feature>
<dbReference type="Gene3D" id="3.30.70.270">
    <property type="match status" value="2"/>
</dbReference>
<dbReference type="GO" id="GO:0033897">
    <property type="term" value="F:ribonuclease T2 activity"/>
    <property type="evidence" value="ECO:0007669"/>
    <property type="project" value="InterPro"/>
</dbReference>
<comment type="function">
    <text evidence="45">Leader cysteine autoprotease that cleaves itself from the nascent polyprotein during translation of the viral mRNA. Once released, plays a role in the inhibition of host innate immune response by interacting with host IRF3 and inducing its proteasomal degradation.</text>
</comment>
<dbReference type="PROSITE" id="PS00531">
    <property type="entry name" value="RNASE_T2_2"/>
    <property type="match status" value="1"/>
</dbReference>
<dbReference type="GO" id="GO:0039548">
    <property type="term" value="P:symbiont-mediated suppression of host cytoplasmic pattern recognition receptor signaling pathway via inhibition of IRF3 activity"/>
    <property type="evidence" value="ECO:0007669"/>
    <property type="project" value="UniProtKB-KW"/>
</dbReference>
<feature type="transmembrane region" description="Helical" evidence="53">
    <location>
        <begin position="1275"/>
        <end position="1299"/>
    </location>
</feature>
<dbReference type="GO" id="GO:0019062">
    <property type="term" value="P:virion attachment to host cell"/>
    <property type="evidence" value="ECO:0007669"/>
    <property type="project" value="UniProtKB-KW"/>
</dbReference>
<dbReference type="SUPFAM" id="SSF52540">
    <property type="entry name" value="P-loop containing nucleoside triphosphate hydrolases"/>
    <property type="match status" value="1"/>
</dbReference>
<evidence type="ECO:0000256" key="6">
    <source>
        <dbReference type="ARBA" id="ARBA00020107"/>
    </source>
</evidence>
<dbReference type="InterPro" id="IPR043502">
    <property type="entry name" value="DNA/RNA_pol_sf"/>
</dbReference>
<dbReference type="SUPFAM" id="SSF55895">
    <property type="entry name" value="Ribonuclease Rh-like"/>
    <property type="match status" value="1"/>
</dbReference>
<evidence type="ECO:0000256" key="46">
    <source>
        <dbReference type="ARBA" id="ARBA00034097"/>
    </source>
</evidence>
<dbReference type="InterPro" id="IPR042310">
    <property type="entry name" value="Pestivirus_E2_B"/>
</dbReference>
<keyword evidence="14 51" id="KW-1090">Inhibition of host innate immune response by virus</keyword>
<keyword evidence="34" id="KW-0406">Ion transport</keyword>
<evidence type="ECO:0000256" key="21">
    <source>
        <dbReference type="ARBA" id="ARBA00022801"/>
    </source>
</evidence>
<feature type="region of interest" description="Disordered" evidence="52">
    <location>
        <begin position="171"/>
        <end position="192"/>
    </location>
</feature>
<evidence type="ECO:0000256" key="13">
    <source>
        <dbReference type="ARBA" id="ARBA00022595"/>
    </source>
</evidence>
<dbReference type="PANTHER" id="PTHR18934">
    <property type="entry name" value="ATP-DEPENDENT RNA HELICASE"/>
    <property type="match status" value="1"/>
</dbReference>
<keyword evidence="23" id="KW-0347">Helicase</keyword>
<dbReference type="GO" id="GO:0019082">
    <property type="term" value="P:viral protein processing"/>
    <property type="evidence" value="ECO:0007669"/>
    <property type="project" value="UniProtKB-UniRule"/>
</dbReference>
<keyword evidence="32" id="KW-1182">Viral ion channel</keyword>
<feature type="active site" description="Charge relay system; for serine protease NS3 activity" evidence="50">
    <location>
        <position position="1693"/>
    </location>
</feature>
<dbReference type="GO" id="GO:0005525">
    <property type="term" value="F:GTP binding"/>
    <property type="evidence" value="ECO:0007669"/>
    <property type="project" value="UniProtKB-KW"/>
</dbReference>
<evidence type="ECO:0000256" key="28">
    <source>
        <dbReference type="ARBA" id="ARBA00022870"/>
    </source>
</evidence>
<evidence type="ECO:0000259" key="57">
    <source>
        <dbReference type="PROSITE" id="PS51535"/>
    </source>
</evidence>
<feature type="site" description="Cleavage; by autolysis" evidence="51">
    <location>
        <begin position="168"/>
        <end position="169"/>
    </location>
</feature>
<dbReference type="GO" id="GO:0003723">
    <property type="term" value="F:RNA binding"/>
    <property type="evidence" value="ECO:0007669"/>
    <property type="project" value="InterPro"/>
</dbReference>
<comment type="similarity">
    <text evidence="5">Belongs to the pestivirus polyprotein family.</text>
</comment>
<dbReference type="GO" id="GO:0005524">
    <property type="term" value="F:ATP binding"/>
    <property type="evidence" value="ECO:0007669"/>
    <property type="project" value="UniProtKB-KW"/>
</dbReference>
<dbReference type="Pfam" id="PF12387">
    <property type="entry name" value="Peptidase_C74"/>
    <property type="match status" value="1"/>
</dbReference>
<keyword evidence="27" id="KW-0946">Virion</keyword>
<keyword evidence="9" id="KW-0696">RNA-directed RNA polymerase</keyword>
<dbReference type="PROSITE" id="PS50507">
    <property type="entry name" value="RDRP_SSRNA_POS"/>
    <property type="match status" value="1"/>
</dbReference>
<keyword evidence="35" id="KW-0342">GTP-binding</keyword>
<evidence type="ECO:0000256" key="1">
    <source>
        <dbReference type="ARBA" id="ARBA00001160"/>
    </source>
</evidence>
<evidence type="ECO:0000256" key="32">
    <source>
        <dbReference type="ARBA" id="ARBA00023039"/>
    </source>
</evidence>
<evidence type="ECO:0000256" key="27">
    <source>
        <dbReference type="ARBA" id="ARBA00022844"/>
    </source>
</evidence>
<keyword evidence="29 51" id="KW-1092">Inhibition of host IRF3 by virus</keyword>
<keyword evidence="24 51" id="KW-0788">Thiol protease</keyword>
<evidence type="ECO:0000256" key="16">
    <source>
        <dbReference type="ARBA" id="ARBA00022679"/>
    </source>
</evidence>
<dbReference type="PROSITE" id="PS51876">
    <property type="entry name" value="PV_NPRO"/>
    <property type="match status" value="1"/>
</dbReference>
<keyword evidence="26" id="KW-0067">ATP-binding</keyword>
<evidence type="ECO:0000256" key="36">
    <source>
        <dbReference type="ARBA" id="ARBA00023136"/>
    </source>
</evidence>
<feature type="domain" description="Peptidase S31" evidence="57">
    <location>
        <begin position="1588"/>
        <end position="1761"/>
    </location>
</feature>
<evidence type="ECO:0000256" key="15">
    <source>
        <dbReference type="ARBA" id="ARBA00022670"/>
    </source>
</evidence>
<evidence type="ECO:0000256" key="14">
    <source>
        <dbReference type="ARBA" id="ARBA00022632"/>
    </source>
</evidence>
<feature type="active site" description="Charge relay system; for serine protease NS3 activity" evidence="50">
    <location>
        <position position="1750"/>
    </location>
</feature>
<dbReference type="Pfam" id="PF00998">
    <property type="entry name" value="RdRP_3"/>
    <property type="match status" value="1"/>
</dbReference>
<keyword evidence="21 50" id="KW-0378">Hydrolase</keyword>
<keyword evidence="10" id="KW-1168">Fusion of virus membrane with host membrane</keyword>
<keyword evidence="42" id="KW-0407">Ion channel</keyword>
<dbReference type="PANTHER" id="PTHR18934:SF99">
    <property type="entry name" value="ATP-DEPENDENT RNA HELICASE DHX37-RELATED"/>
    <property type="match status" value="1"/>
</dbReference>
<dbReference type="GO" id="GO:0039694">
    <property type="term" value="P:viral RNA genome replication"/>
    <property type="evidence" value="ECO:0007669"/>
    <property type="project" value="InterPro"/>
</dbReference>
<dbReference type="InterPro" id="IPR049486">
    <property type="entry name" value="NS3-hel_C_flaviviridae"/>
</dbReference>
<evidence type="ECO:0000256" key="51">
    <source>
        <dbReference type="PROSITE-ProRule" id="PRU01224"/>
    </source>
</evidence>
<dbReference type="InterPro" id="IPR022120">
    <property type="entry name" value="NS2"/>
</dbReference>
<dbReference type="GO" id="GO:0070008">
    <property type="term" value="F:serine-type exopeptidase activity"/>
    <property type="evidence" value="ECO:0007669"/>
    <property type="project" value="InterPro"/>
</dbReference>
<dbReference type="GO" id="GO:0003724">
    <property type="term" value="F:RNA helicase activity"/>
    <property type="evidence" value="ECO:0007669"/>
    <property type="project" value="UniProtKB-EC"/>
</dbReference>
<keyword evidence="8 51" id="KW-1113">Inhibition of host RLR pathway by virus</keyword>
<dbReference type="InterPro" id="IPR007094">
    <property type="entry name" value="RNA-dir_pol_PSvirus"/>
</dbReference>
<name>A0A3S9KG20_9FLAV</name>
<dbReference type="Pfam" id="PF20907">
    <property type="entry name" value="Flav_NS3-hel_C"/>
    <property type="match status" value="1"/>
</dbReference>
<dbReference type="GO" id="GO:0046718">
    <property type="term" value="P:symbiont entry into host cell"/>
    <property type="evidence" value="ECO:0007669"/>
    <property type="project" value="UniProtKB-KW"/>
</dbReference>
<dbReference type="CDD" id="cd23201">
    <property type="entry name" value="Pestivirus_RdRp"/>
    <property type="match status" value="1"/>
</dbReference>
<feature type="transmembrane region" description="Helical" evidence="53">
    <location>
        <begin position="1160"/>
        <end position="1178"/>
    </location>
</feature>
<keyword evidence="17 53" id="KW-0812">Transmembrane</keyword>
<evidence type="ECO:0000256" key="48">
    <source>
        <dbReference type="ARBA" id="ARBA00047631"/>
    </source>
</evidence>
<keyword evidence="33" id="KW-1072">Activation of host autophagy by virus</keyword>
<dbReference type="Pfam" id="PF07652">
    <property type="entry name" value="Flavi_DEAD"/>
    <property type="match status" value="1"/>
</dbReference>
<evidence type="ECO:0000259" key="56">
    <source>
        <dbReference type="PROSITE" id="PS51194"/>
    </source>
</evidence>
<evidence type="ECO:0000259" key="59">
    <source>
        <dbReference type="PROSITE" id="PS51876"/>
    </source>
</evidence>
<evidence type="ECO:0000256" key="19">
    <source>
        <dbReference type="ARBA" id="ARBA00022722"/>
    </source>
</evidence>
<feature type="active site" description="For N-terminal protease activity" evidence="51">
    <location>
        <position position="49"/>
    </location>
</feature>
<feature type="transmembrane region" description="Helical" evidence="53">
    <location>
        <begin position="1183"/>
        <end position="1203"/>
    </location>
</feature>
<evidence type="ECO:0000256" key="10">
    <source>
        <dbReference type="ARBA" id="ARBA00022506"/>
    </source>
</evidence>
<proteinExistence type="inferred from homology"/>
<feature type="active site" description="Charge relay system; for serine protease NS3 activity" evidence="50">
    <location>
        <position position="1656"/>
    </location>
</feature>
<comment type="subunit">
    <text evidence="47">Homodimer; disulfide-linked. Heterodimer with E1; disulfide-linked.</text>
</comment>
<evidence type="ECO:0000256" key="23">
    <source>
        <dbReference type="ARBA" id="ARBA00022806"/>
    </source>
</evidence>
<feature type="transmembrane region" description="Helical" evidence="53">
    <location>
        <begin position="1215"/>
        <end position="1232"/>
    </location>
</feature>
<feature type="domain" description="Peptidase C74" evidence="58">
    <location>
        <begin position="1439"/>
        <end position="1587"/>
    </location>
</feature>
<evidence type="ECO:0000256" key="29">
    <source>
        <dbReference type="ARBA" id="ARBA00022931"/>
    </source>
</evidence>
<dbReference type="Pfam" id="PF05550">
    <property type="entry name" value="Peptidase_C53"/>
    <property type="match status" value="1"/>
</dbReference>
<dbReference type="Gene3D" id="2.60.320.20">
    <property type="entry name" value="Pestivirus envelope glycoprotein E2, domain A"/>
    <property type="match status" value="1"/>
</dbReference>
<evidence type="ECO:0000256" key="41">
    <source>
        <dbReference type="ARBA" id="ARBA00023296"/>
    </source>
</evidence>
<dbReference type="CDD" id="cd17931">
    <property type="entry name" value="DEXHc_viral_Ns3"/>
    <property type="match status" value="1"/>
</dbReference>
<evidence type="ECO:0000256" key="43">
    <source>
        <dbReference type="ARBA" id="ARBA00023574"/>
    </source>
</evidence>
<evidence type="ECO:0000256" key="53">
    <source>
        <dbReference type="SAM" id="Phobius"/>
    </source>
</evidence>
<feature type="active site" description="For N-terminal protease activity" evidence="51">
    <location>
        <position position="69"/>
    </location>
</feature>
<dbReference type="GO" id="GO:0055036">
    <property type="term" value="C:virion membrane"/>
    <property type="evidence" value="ECO:0007669"/>
    <property type="project" value="UniProtKB-SubCell"/>
</dbReference>
<dbReference type="Gene3D" id="2.60.40.4200">
    <property type="entry name" value="Pestivirus envelope glycoprotein E2, C-terminal domain"/>
    <property type="match status" value="1"/>
</dbReference>
<dbReference type="InterPro" id="IPR036430">
    <property type="entry name" value="RNase_T2-like_sf"/>
</dbReference>
<evidence type="ECO:0000256" key="9">
    <source>
        <dbReference type="ARBA" id="ARBA00022484"/>
    </source>
</evidence>
<dbReference type="InterPro" id="IPR000280">
    <property type="entry name" value="Pestivirus_NS3_S31"/>
</dbReference>
<dbReference type="GO" id="GO:0030430">
    <property type="term" value="C:host cell cytoplasm"/>
    <property type="evidence" value="ECO:0007669"/>
    <property type="project" value="UniProtKB-SubCell"/>
</dbReference>
<keyword evidence="28" id="KW-1043">Host membrane</keyword>